<dbReference type="PANTHER" id="PTHR42920">
    <property type="entry name" value="OS03G0707200 PROTEIN-RELATED"/>
    <property type="match status" value="1"/>
</dbReference>
<feature type="transmembrane region" description="Helical" evidence="6">
    <location>
        <begin position="110"/>
        <end position="132"/>
    </location>
</feature>
<evidence type="ECO:0000256" key="2">
    <source>
        <dbReference type="ARBA" id="ARBA00022475"/>
    </source>
</evidence>
<comment type="caution">
    <text evidence="8">The sequence shown here is derived from an EMBL/GenBank/DDBJ whole genome shotgun (WGS) entry which is preliminary data.</text>
</comment>
<protein>
    <submittedName>
        <fullName evidence="8">DMT family transporter</fullName>
    </submittedName>
</protein>
<feature type="transmembrane region" description="Helical" evidence="6">
    <location>
        <begin position="199"/>
        <end position="220"/>
    </location>
</feature>
<organism evidence="8 9">
    <name type="scientific">Candidatus Propionivibrio dominans</name>
    <dbReference type="NCBI Taxonomy" id="2954373"/>
    <lineage>
        <taxon>Bacteria</taxon>
        <taxon>Pseudomonadati</taxon>
        <taxon>Pseudomonadota</taxon>
        <taxon>Betaproteobacteria</taxon>
        <taxon>Rhodocyclales</taxon>
        <taxon>Rhodocyclaceae</taxon>
        <taxon>Propionivibrio</taxon>
    </lineage>
</organism>
<feature type="transmembrane region" description="Helical" evidence="6">
    <location>
        <begin position="226"/>
        <end position="247"/>
    </location>
</feature>
<proteinExistence type="predicted"/>
<evidence type="ECO:0000256" key="5">
    <source>
        <dbReference type="ARBA" id="ARBA00023136"/>
    </source>
</evidence>
<dbReference type="Proteomes" id="UP000886602">
    <property type="component" value="Unassembled WGS sequence"/>
</dbReference>
<evidence type="ECO:0000313" key="9">
    <source>
        <dbReference type="Proteomes" id="UP000886602"/>
    </source>
</evidence>
<feature type="domain" description="EamA" evidence="7">
    <location>
        <begin position="169"/>
        <end position="300"/>
    </location>
</feature>
<feature type="domain" description="EamA" evidence="7">
    <location>
        <begin position="27"/>
        <end position="155"/>
    </location>
</feature>
<dbReference type="InterPro" id="IPR037185">
    <property type="entry name" value="EmrE-like"/>
</dbReference>
<dbReference type="GO" id="GO:0005886">
    <property type="term" value="C:plasma membrane"/>
    <property type="evidence" value="ECO:0007669"/>
    <property type="project" value="UniProtKB-SubCell"/>
</dbReference>
<evidence type="ECO:0000256" key="1">
    <source>
        <dbReference type="ARBA" id="ARBA00004651"/>
    </source>
</evidence>
<feature type="transmembrane region" description="Helical" evidence="6">
    <location>
        <begin position="139"/>
        <end position="156"/>
    </location>
</feature>
<feature type="transmembrane region" description="Helical" evidence="6">
    <location>
        <begin position="168"/>
        <end position="187"/>
    </location>
</feature>
<keyword evidence="2" id="KW-1003">Cell membrane</keyword>
<dbReference type="InterPro" id="IPR051258">
    <property type="entry name" value="Diverse_Substrate_Transporter"/>
</dbReference>
<evidence type="ECO:0000313" key="8">
    <source>
        <dbReference type="EMBL" id="MBK7423897.1"/>
    </source>
</evidence>
<comment type="subcellular location">
    <subcellularLocation>
        <location evidence="1">Cell membrane</location>
        <topology evidence="1">Multi-pass membrane protein</topology>
    </subcellularLocation>
</comment>
<dbReference type="Pfam" id="PF00892">
    <property type="entry name" value="EamA"/>
    <property type="match status" value="2"/>
</dbReference>
<dbReference type="InterPro" id="IPR000620">
    <property type="entry name" value="EamA_dom"/>
</dbReference>
<keyword evidence="5 6" id="KW-0472">Membrane</keyword>
<sequence length="310" mass="33117">MAKECTQQRTQESTQNAGKAQRETRTAVLSLLTGALIWGLIWYPYRILRDAGIDGIVASTATYAVAFILGLAFFRRSLRAFSPSWLLFWLALAAGGCNLGYVLATLNGEVVRVLLLFYLAPLWTVLLSRLLLGERLKRFGVFVIALSLAGAATMLWSPRAGLPLPQDAADWLGLGAGFSFALLNVLSRQAQDVTIEIKSMAAFVGVLFVGGLLILCGVGQPKMPAAPAAWLLIALIGGVLVLANLVVQYGLARIAANRAIVIMLSEVGIAALSSWLLADEALGLREWVGGAMIVAASVFSARMESAERTP</sequence>
<evidence type="ECO:0000256" key="4">
    <source>
        <dbReference type="ARBA" id="ARBA00022989"/>
    </source>
</evidence>
<accession>A0A9D7FDY5</accession>
<gene>
    <name evidence="8" type="ORF">IPJ48_12755</name>
</gene>
<evidence type="ECO:0000256" key="3">
    <source>
        <dbReference type="ARBA" id="ARBA00022692"/>
    </source>
</evidence>
<evidence type="ECO:0000259" key="7">
    <source>
        <dbReference type="Pfam" id="PF00892"/>
    </source>
</evidence>
<keyword evidence="4 6" id="KW-1133">Transmembrane helix</keyword>
<keyword evidence="3 6" id="KW-0812">Transmembrane</keyword>
<feature type="transmembrane region" description="Helical" evidence="6">
    <location>
        <begin position="259"/>
        <end position="278"/>
    </location>
</feature>
<feature type="transmembrane region" description="Helical" evidence="6">
    <location>
        <begin position="51"/>
        <end position="74"/>
    </location>
</feature>
<dbReference type="EMBL" id="JADJNC010000019">
    <property type="protein sequence ID" value="MBK7423897.1"/>
    <property type="molecule type" value="Genomic_DNA"/>
</dbReference>
<feature type="transmembrane region" description="Helical" evidence="6">
    <location>
        <begin position="27"/>
        <end position="45"/>
    </location>
</feature>
<feature type="transmembrane region" description="Helical" evidence="6">
    <location>
        <begin position="86"/>
        <end position="104"/>
    </location>
</feature>
<evidence type="ECO:0000256" key="6">
    <source>
        <dbReference type="SAM" id="Phobius"/>
    </source>
</evidence>
<dbReference type="AlphaFoldDB" id="A0A9D7FDY5"/>
<name>A0A9D7FDY5_9RHOO</name>
<dbReference type="SUPFAM" id="SSF103481">
    <property type="entry name" value="Multidrug resistance efflux transporter EmrE"/>
    <property type="match status" value="2"/>
</dbReference>
<dbReference type="PANTHER" id="PTHR42920:SF11">
    <property type="entry name" value="INNER MEMBRANE PROTEIN YTFF"/>
    <property type="match status" value="1"/>
</dbReference>
<reference evidence="8" key="1">
    <citation type="submission" date="2020-10" db="EMBL/GenBank/DDBJ databases">
        <title>Connecting structure to function with the recovery of over 1000 high-quality activated sludge metagenome-assembled genomes encoding full-length rRNA genes using long-read sequencing.</title>
        <authorList>
            <person name="Singleton C.M."/>
            <person name="Petriglieri F."/>
            <person name="Kristensen J.M."/>
            <person name="Kirkegaard R.H."/>
            <person name="Michaelsen T.Y."/>
            <person name="Andersen M.H."/>
            <person name="Karst S.M."/>
            <person name="Dueholm M.S."/>
            <person name="Nielsen P.H."/>
            <person name="Albertsen M."/>
        </authorList>
    </citation>
    <scope>NUCLEOTIDE SEQUENCE</scope>
    <source>
        <strain evidence="8">EsbW_18-Q3-R4-48_MAXAC.044</strain>
    </source>
</reference>